<name>A0A1F7XC63_9BACT</name>
<comment type="subcellular location">
    <subcellularLocation>
        <location evidence="1">Secreted</location>
    </subcellularLocation>
</comment>
<evidence type="ECO:0000259" key="6">
    <source>
        <dbReference type="Pfam" id="PF24517"/>
    </source>
</evidence>
<dbReference type="Proteomes" id="UP000179013">
    <property type="component" value="Unassembled WGS sequence"/>
</dbReference>
<keyword evidence="5" id="KW-0472">Membrane</keyword>
<feature type="compositionally biased region" description="Polar residues" evidence="4">
    <location>
        <begin position="7"/>
        <end position="20"/>
    </location>
</feature>
<keyword evidence="5" id="KW-0812">Transmembrane</keyword>
<dbReference type="NCBIfam" id="NF033679">
    <property type="entry name" value="DNRLRE_dom"/>
    <property type="match status" value="1"/>
</dbReference>
<accession>A0A1F7XC63</accession>
<keyword evidence="5" id="KW-1133">Transmembrane helix</keyword>
<protein>
    <recommendedName>
        <fullName evidence="6">Carbohydrate-binding module family 96 domain-containing protein</fullName>
    </recommendedName>
</protein>
<comment type="caution">
    <text evidence="7">The sequence shown here is derived from an EMBL/GenBank/DDBJ whole genome shotgun (WGS) entry which is preliminary data.</text>
</comment>
<evidence type="ECO:0000313" key="7">
    <source>
        <dbReference type="EMBL" id="OGM12553.1"/>
    </source>
</evidence>
<evidence type="ECO:0000256" key="3">
    <source>
        <dbReference type="ARBA" id="ARBA00022729"/>
    </source>
</evidence>
<gene>
    <name evidence="7" type="ORF">A2V80_00090</name>
</gene>
<organism evidence="7 8">
    <name type="scientific">Candidatus Woesebacteria bacterium RBG_16_39_8b</name>
    <dbReference type="NCBI Taxonomy" id="1802482"/>
    <lineage>
        <taxon>Bacteria</taxon>
        <taxon>Candidatus Woeseibacteriota</taxon>
    </lineage>
</organism>
<evidence type="ECO:0000256" key="2">
    <source>
        <dbReference type="ARBA" id="ARBA00022525"/>
    </source>
</evidence>
<evidence type="ECO:0000256" key="5">
    <source>
        <dbReference type="SAM" id="Phobius"/>
    </source>
</evidence>
<feature type="region of interest" description="Disordered" evidence="4">
    <location>
        <begin position="1"/>
        <end position="23"/>
    </location>
</feature>
<feature type="region of interest" description="Disordered" evidence="4">
    <location>
        <begin position="54"/>
        <end position="111"/>
    </location>
</feature>
<feature type="transmembrane region" description="Helical" evidence="5">
    <location>
        <begin position="28"/>
        <end position="48"/>
    </location>
</feature>
<evidence type="ECO:0000256" key="1">
    <source>
        <dbReference type="ARBA" id="ARBA00004613"/>
    </source>
</evidence>
<dbReference type="Pfam" id="PF24517">
    <property type="entry name" value="CBM96"/>
    <property type="match status" value="1"/>
</dbReference>
<evidence type="ECO:0000256" key="4">
    <source>
        <dbReference type="SAM" id="MobiDB-lite"/>
    </source>
</evidence>
<keyword evidence="3" id="KW-0732">Signal</keyword>
<feature type="compositionally biased region" description="Pro residues" evidence="4">
    <location>
        <begin position="59"/>
        <end position="75"/>
    </location>
</feature>
<feature type="compositionally biased region" description="Polar residues" evidence="4">
    <location>
        <begin position="97"/>
        <end position="111"/>
    </location>
</feature>
<reference evidence="7 8" key="1">
    <citation type="journal article" date="2016" name="Nat. Commun.">
        <title>Thousands of microbial genomes shed light on interconnected biogeochemical processes in an aquifer system.</title>
        <authorList>
            <person name="Anantharaman K."/>
            <person name="Brown C.T."/>
            <person name="Hug L.A."/>
            <person name="Sharon I."/>
            <person name="Castelle C.J."/>
            <person name="Probst A.J."/>
            <person name="Thomas B.C."/>
            <person name="Singh A."/>
            <person name="Wilkins M.J."/>
            <person name="Karaoz U."/>
            <person name="Brodie E.L."/>
            <person name="Williams K.H."/>
            <person name="Hubbard S.S."/>
            <person name="Banfield J.F."/>
        </authorList>
    </citation>
    <scope>NUCLEOTIDE SEQUENCE [LARGE SCALE GENOMIC DNA]</scope>
</reference>
<dbReference type="GO" id="GO:0005576">
    <property type="term" value="C:extracellular region"/>
    <property type="evidence" value="ECO:0007669"/>
    <property type="project" value="UniProtKB-SubCell"/>
</dbReference>
<feature type="domain" description="Carbohydrate-binding module family 96" evidence="6">
    <location>
        <begin position="110"/>
        <end position="267"/>
    </location>
</feature>
<sequence length="269" mass="29059">MDDDLASIQNQSNQTAPSPDQKTDWNKILIGISVFGLILLVSGISFAIGRSNQKEVVPTPTPTPLPTQPIIPSPKPRPEDDQPKAETPTPTPKILSKTLSGDKNLDGFQSSNGGGNLTLDIRAGRNVNLVTRGFVSFDISSLPKTSTITEVTLRLYQAKTVGNPYGSGGNLIVDHLKFEDNLENADYGAPALLSSFATLSTNAAVEWKEVDVKSEVMDDLSNSRSLSQYRIHFNTENTGGDVIGDFVYIESADNSEATGNTPQLVIKYY</sequence>
<dbReference type="InterPro" id="IPR055372">
    <property type="entry name" value="CBM96"/>
</dbReference>
<keyword evidence="2" id="KW-0964">Secreted</keyword>
<proteinExistence type="predicted"/>
<dbReference type="AlphaFoldDB" id="A0A1F7XC63"/>
<evidence type="ECO:0000313" key="8">
    <source>
        <dbReference type="Proteomes" id="UP000179013"/>
    </source>
</evidence>
<dbReference type="EMBL" id="MGFU01000034">
    <property type="protein sequence ID" value="OGM12553.1"/>
    <property type="molecule type" value="Genomic_DNA"/>
</dbReference>